<keyword evidence="3" id="KW-1185">Reference proteome</keyword>
<protein>
    <submittedName>
        <fullName evidence="2">Uncharacterized protein</fullName>
    </submittedName>
</protein>
<feature type="compositionally biased region" description="Polar residues" evidence="1">
    <location>
        <begin position="127"/>
        <end position="136"/>
    </location>
</feature>
<gene>
    <name evidence="2" type="ORF">PODLI_1B010266</name>
</gene>
<feature type="compositionally biased region" description="Polar residues" evidence="1">
    <location>
        <begin position="64"/>
        <end position="79"/>
    </location>
</feature>
<feature type="region of interest" description="Disordered" evidence="1">
    <location>
        <begin position="1"/>
        <end position="25"/>
    </location>
</feature>
<feature type="compositionally biased region" description="Low complexity" evidence="1">
    <location>
        <begin position="7"/>
        <end position="25"/>
    </location>
</feature>
<reference evidence="2" key="1">
    <citation type="submission" date="2022-12" db="EMBL/GenBank/DDBJ databases">
        <authorList>
            <person name="Alioto T."/>
            <person name="Alioto T."/>
            <person name="Gomez Garrido J."/>
        </authorList>
    </citation>
    <scope>NUCLEOTIDE SEQUENCE</scope>
</reference>
<feature type="compositionally biased region" description="Low complexity" evidence="1">
    <location>
        <begin position="153"/>
        <end position="163"/>
    </location>
</feature>
<evidence type="ECO:0000256" key="1">
    <source>
        <dbReference type="SAM" id="MobiDB-lite"/>
    </source>
</evidence>
<evidence type="ECO:0000313" key="3">
    <source>
        <dbReference type="Proteomes" id="UP001178461"/>
    </source>
</evidence>
<evidence type="ECO:0000313" key="2">
    <source>
        <dbReference type="EMBL" id="CAI5771623.1"/>
    </source>
</evidence>
<feature type="region of interest" description="Disordered" evidence="1">
    <location>
        <begin position="50"/>
        <end position="201"/>
    </location>
</feature>
<organism evidence="2 3">
    <name type="scientific">Podarcis lilfordi</name>
    <name type="common">Lilford's wall lizard</name>
    <dbReference type="NCBI Taxonomy" id="74358"/>
    <lineage>
        <taxon>Eukaryota</taxon>
        <taxon>Metazoa</taxon>
        <taxon>Chordata</taxon>
        <taxon>Craniata</taxon>
        <taxon>Vertebrata</taxon>
        <taxon>Euteleostomi</taxon>
        <taxon>Lepidosauria</taxon>
        <taxon>Squamata</taxon>
        <taxon>Bifurcata</taxon>
        <taxon>Unidentata</taxon>
        <taxon>Episquamata</taxon>
        <taxon>Laterata</taxon>
        <taxon>Lacertibaenia</taxon>
        <taxon>Lacertidae</taxon>
        <taxon>Podarcis</taxon>
    </lineage>
</organism>
<sequence>MASEGNQQSPSTSSGGTQFPTMPCDPQAFAQFFTAFKTFYRQCRPRVLALPAPEPSQDVIPDTFSGSQEHPGTPASTSGGVLPDNPAPGRPPTRSQSVTSKKPSLGASKSKAPAKGTSKGNAPAKGASSNSLSQDVSIPRIFQEQPTQHSSTEEGSSSGSEAEQLAPQIAPAAANTNQASSEAQGGKGNPKGSTRRQRRKEVSSLILKMSQKKRNKILNGDYVDIFTLLPPTKLTGKGEKKLPFGKRKYRTPRAERTFDNWLDGFQVFMGVVCVAYLRRAMDLVAYLAHVRRAHTLAGETAALTYDENFRRNASLLPSTRWDPNYWGEDVGPYIEKKKQELVKSGKTEAKRRRQCSEYNRGVCS</sequence>
<dbReference type="EMBL" id="OX395129">
    <property type="protein sequence ID" value="CAI5771623.1"/>
    <property type="molecule type" value="Genomic_DNA"/>
</dbReference>
<name>A0AA35P449_9SAUR</name>
<dbReference type="AlphaFoldDB" id="A0AA35P449"/>
<feature type="compositionally biased region" description="Polar residues" evidence="1">
    <location>
        <begin position="93"/>
        <end position="102"/>
    </location>
</feature>
<accession>A0AA35P449</accession>
<dbReference type="PANTHER" id="PTHR35558">
    <property type="entry name" value="SGNH_HYDRO DOMAIN-CONTAINING PROTEIN"/>
    <property type="match status" value="1"/>
</dbReference>
<dbReference type="PANTHER" id="PTHR35558:SF1">
    <property type="entry name" value="ENDONUCLEASE_EXONUCLEASE_PHOSPHATASE DOMAIN-CONTAINING PROTEIN"/>
    <property type="match status" value="1"/>
</dbReference>
<feature type="compositionally biased region" description="Polar residues" evidence="1">
    <location>
        <begin position="174"/>
        <end position="183"/>
    </location>
</feature>
<dbReference type="Proteomes" id="UP001178461">
    <property type="component" value="Chromosome 4"/>
</dbReference>
<proteinExistence type="predicted"/>